<dbReference type="PANTHER" id="PTHR11365">
    <property type="entry name" value="5-OXOPROLINASE RELATED"/>
    <property type="match status" value="1"/>
</dbReference>
<dbReference type="Gene3D" id="3.30.420.40">
    <property type="match status" value="1"/>
</dbReference>
<proteinExistence type="predicted"/>
<protein>
    <submittedName>
        <fullName evidence="3">Hydantoinase/oxoprolinase family protein</fullName>
    </submittedName>
</protein>
<dbReference type="AlphaFoldDB" id="A0A832RWV5"/>
<reference evidence="3" key="1">
    <citation type="journal article" date="2020" name="bioRxiv">
        <title>A rank-normalized archaeal taxonomy based on genome phylogeny resolves widespread incomplete and uneven classifications.</title>
        <authorList>
            <person name="Rinke C."/>
            <person name="Chuvochina M."/>
            <person name="Mussig A.J."/>
            <person name="Chaumeil P.-A."/>
            <person name="Waite D.W."/>
            <person name="Whitman W.B."/>
            <person name="Parks D.H."/>
            <person name="Hugenholtz P."/>
        </authorList>
    </citation>
    <scope>NUCLEOTIDE SEQUENCE</scope>
    <source>
        <strain evidence="3">UBA12518</strain>
    </source>
</reference>
<evidence type="ECO:0000313" key="4">
    <source>
        <dbReference type="Proteomes" id="UP000600363"/>
    </source>
</evidence>
<evidence type="ECO:0000259" key="2">
    <source>
        <dbReference type="Pfam" id="PF05378"/>
    </source>
</evidence>
<name>A0A832RWV5_9EURY</name>
<dbReference type="InterPro" id="IPR043129">
    <property type="entry name" value="ATPase_NBD"/>
</dbReference>
<organism evidence="3 4">
    <name type="scientific">Methermicoccus shengliensis</name>
    <dbReference type="NCBI Taxonomy" id="660064"/>
    <lineage>
        <taxon>Archaea</taxon>
        <taxon>Methanobacteriati</taxon>
        <taxon>Methanobacteriota</taxon>
        <taxon>Stenosarchaea group</taxon>
        <taxon>Methanomicrobia</taxon>
        <taxon>Methanosarcinales</taxon>
        <taxon>Methermicoccaceae</taxon>
        <taxon>Methermicoccus</taxon>
    </lineage>
</organism>
<dbReference type="Pfam" id="PF01968">
    <property type="entry name" value="Hydantoinase_A"/>
    <property type="match status" value="1"/>
</dbReference>
<dbReference type="InterPro" id="IPR002821">
    <property type="entry name" value="Hydantoinase_A"/>
</dbReference>
<evidence type="ECO:0000313" key="3">
    <source>
        <dbReference type="EMBL" id="HIH69713.1"/>
    </source>
</evidence>
<dbReference type="GO" id="GO:0006749">
    <property type="term" value="P:glutathione metabolic process"/>
    <property type="evidence" value="ECO:0007669"/>
    <property type="project" value="TreeGrafter"/>
</dbReference>
<feature type="domain" description="Hydantoinase/oxoprolinase N-terminal" evidence="2">
    <location>
        <begin position="4"/>
        <end position="161"/>
    </location>
</feature>
<evidence type="ECO:0000259" key="1">
    <source>
        <dbReference type="Pfam" id="PF01968"/>
    </source>
</evidence>
<dbReference type="GO" id="GO:0005829">
    <property type="term" value="C:cytosol"/>
    <property type="evidence" value="ECO:0007669"/>
    <property type="project" value="TreeGrafter"/>
</dbReference>
<feature type="domain" description="Hydantoinase A/oxoprolinase" evidence="1">
    <location>
        <begin position="182"/>
        <end position="324"/>
    </location>
</feature>
<accession>A0A832RWV5</accession>
<dbReference type="Pfam" id="PF05378">
    <property type="entry name" value="Hydant_A_N"/>
    <property type="match status" value="1"/>
</dbReference>
<gene>
    <name evidence="3" type="ORF">HA299_03710</name>
</gene>
<dbReference type="InterPro" id="IPR008040">
    <property type="entry name" value="Hydant_A_N"/>
</dbReference>
<dbReference type="SUPFAM" id="SSF53067">
    <property type="entry name" value="Actin-like ATPase domain"/>
    <property type="match status" value="1"/>
</dbReference>
<dbReference type="EMBL" id="DUIH01000012">
    <property type="protein sequence ID" value="HIH69713.1"/>
    <property type="molecule type" value="Genomic_DNA"/>
</dbReference>
<comment type="caution">
    <text evidence="3">The sequence shown here is derived from an EMBL/GenBank/DDBJ whole genome shotgun (WGS) entry which is preliminary data.</text>
</comment>
<dbReference type="InterPro" id="IPR045079">
    <property type="entry name" value="Oxoprolinase-like"/>
</dbReference>
<sequence length="593" mass="64338">MYSLGIDTGGTNTDSVLVDPLTKQLVGYGKAPTTHYNLAVGIENSISDLLSSTELKKPIGMVSLSTTLATNSIVEAKAREVCLILIGHPPRKEWDELPAKFVRVIGGKFDELGREEEPLDIDALDPILEEVDAHVEGYAASGYFGVRNPSHEQRVKEYIQSRTGKPVVCGHEFTAQLGLYERSVTAALNAGLIPVINELLDSVKQSLARFGISAPLYVVKGDGAIVSEAVAREHPIETVYSGPAASAVGGFHLTGRRDALVMDIGGTTTDVVELVDGMPKVIPDGAIVGGLKTRVRAIDAITFGFGGDSLIEVGDTIKVGPERAVPLKEFELAELIRRTGAVSFYVRRSAEGNEVLTNDVVGCTYSRDELSQMLRRRRIERVALTPSDILCHRGLLDGNVESVRAALEVMAERTGTDVEQLTERIEGAIMDALSRNVRYRGEWIVGIGAPAPQFVPALATTLNKHHVVPEHCEVANAFGAAVCSIMESVDIVVSRLWEMEQEEEQYIVHTPTETLVYEKLLDAIHAAVDIAKQLAIERAIRAGAASPEVKTERRDHVVMIDNTRFFLRSVITAKATGKAAPLAVEKLRDPKNV</sequence>
<dbReference type="PANTHER" id="PTHR11365:SF2">
    <property type="entry name" value="5-OXOPROLINASE"/>
    <property type="match status" value="1"/>
</dbReference>
<dbReference type="RefSeq" id="WP_052353215.1">
    <property type="nucleotide sequence ID" value="NZ_DUIH01000012.1"/>
</dbReference>
<dbReference type="Proteomes" id="UP000600363">
    <property type="component" value="Unassembled WGS sequence"/>
</dbReference>
<dbReference type="GO" id="GO:0017168">
    <property type="term" value="F:5-oxoprolinase (ATP-hydrolyzing) activity"/>
    <property type="evidence" value="ECO:0007669"/>
    <property type="project" value="TreeGrafter"/>
</dbReference>